<dbReference type="GO" id="GO:0019216">
    <property type="term" value="P:regulation of lipid metabolic process"/>
    <property type="evidence" value="ECO:0007669"/>
    <property type="project" value="TreeGrafter"/>
</dbReference>
<protein>
    <recommendedName>
        <fullName evidence="2">Beta-lactamase-related domain-containing protein</fullName>
    </recommendedName>
</protein>
<gene>
    <name evidence="3" type="ORF">RDWZM_001641</name>
</gene>
<evidence type="ECO:0000256" key="1">
    <source>
        <dbReference type="SAM" id="SignalP"/>
    </source>
</evidence>
<dbReference type="GO" id="GO:0008233">
    <property type="term" value="F:peptidase activity"/>
    <property type="evidence" value="ECO:0007669"/>
    <property type="project" value="TreeGrafter"/>
</dbReference>
<feature type="domain" description="Beta-lactamase-related" evidence="2">
    <location>
        <begin position="58"/>
        <end position="390"/>
    </location>
</feature>
<keyword evidence="1" id="KW-0732">Signal</keyword>
<dbReference type="EMBL" id="JAPWDV010000001">
    <property type="protein sequence ID" value="KAJ6223096.1"/>
    <property type="molecule type" value="Genomic_DNA"/>
</dbReference>
<dbReference type="GO" id="GO:0005739">
    <property type="term" value="C:mitochondrion"/>
    <property type="evidence" value="ECO:0007669"/>
    <property type="project" value="TreeGrafter"/>
</dbReference>
<evidence type="ECO:0000259" key="2">
    <source>
        <dbReference type="Pfam" id="PF00144"/>
    </source>
</evidence>
<proteinExistence type="predicted"/>
<name>A0A9Q0MC28_BLOTA</name>
<dbReference type="InterPro" id="IPR052794">
    <property type="entry name" value="Mito_Ser_Protease_LACTB"/>
</dbReference>
<evidence type="ECO:0000313" key="4">
    <source>
        <dbReference type="Proteomes" id="UP001142055"/>
    </source>
</evidence>
<feature type="chain" id="PRO_5040246452" description="Beta-lactamase-related domain-containing protein" evidence="1">
    <location>
        <begin position="26"/>
        <end position="411"/>
    </location>
</feature>
<dbReference type="GO" id="GO:0006508">
    <property type="term" value="P:proteolysis"/>
    <property type="evidence" value="ECO:0007669"/>
    <property type="project" value="TreeGrafter"/>
</dbReference>
<evidence type="ECO:0000313" key="3">
    <source>
        <dbReference type="EMBL" id="KAJ6223096.1"/>
    </source>
</evidence>
<feature type="signal peptide" evidence="1">
    <location>
        <begin position="1"/>
        <end position="25"/>
    </location>
</feature>
<comment type="caution">
    <text evidence="3">The sequence shown here is derived from an EMBL/GenBank/DDBJ whole genome shotgun (WGS) entry which is preliminary data.</text>
</comment>
<dbReference type="PANTHER" id="PTHR46520:SF1">
    <property type="entry name" value="SERINE BETA-LACTAMASE-LIKE PROTEIN LACTB, MITOCHONDRIAL"/>
    <property type="match status" value="1"/>
</dbReference>
<dbReference type="OMA" id="HRTRETT"/>
<dbReference type="PANTHER" id="PTHR46520">
    <property type="entry name" value="SERINE BETA-LACTAMASE-LIKE PROTEIN LACTB, MITOCHONDRIAL"/>
    <property type="match status" value="1"/>
</dbReference>
<dbReference type="Gene3D" id="3.40.710.10">
    <property type="entry name" value="DD-peptidase/beta-lactamase superfamily"/>
    <property type="match status" value="1"/>
</dbReference>
<dbReference type="InterPro" id="IPR001466">
    <property type="entry name" value="Beta-lactam-related"/>
</dbReference>
<dbReference type="Proteomes" id="UP001142055">
    <property type="component" value="Chromosome 1"/>
</dbReference>
<sequence length="411" mass="46387">MNFNLKNLIYLIIVLILTENSFIQAELNVLIGKYLTKFVNEHHIPCLTAAGQHQSSIDGVKTNFQWASNGWSDVENRVTCSTDKLFRVASVSKAIGSGLIASLVESNKIHWDDDVNQLVPNYVFPTKTWNGKPVNITVRQLITHLSGLRSTTASDMMHDWEMRITNSTQTIALFANDPLLSKPGTMYHYSNCGWNLLGAIVEAVEKRSYNLVLNDYMQMLGMKVAESDTRLKLIPNKGSQYHLEKKGHGHVRLLPPPITDLTRPVPHWPCGAVLSNVDDLIIYGQEILNSYNNWPDHLLKSETIKSMWNYMPPETKRKNLTLTVNGVQYSNVTNHYVMGWERLDFPVETKDTLLSNLTMLYHIGEIGSANAILAIFPERNFIFGLVANIGGIGDLLPSVAVQVYYFYFANK</sequence>
<keyword evidence="4" id="KW-1185">Reference proteome</keyword>
<dbReference type="AlphaFoldDB" id="A0A9Q0MC28"/>
<dbReference type="Pfam" id="PF00144">
    <property type="entry name" value="Beta-lactamase"/>
    <property type="match status" value="1"/>
</dbReference>
<organism evidence="3 4">
    <name type="scientific">Blomia tropicalis</name>
    <name type="common">Mite</name>
    <dbReference type="NCBI Taxonomy" id="40697"/>
    <lineage>
        <taxon>Eukaryota</taxon>
        <taxon>Metazoa</taxon>
        <taxon>Ecdysozoa</taxon>
        <taxon>Arthropoda</taxon>
        <taxon>Chelicerata</taxon>
        <taxon>Arachnida</taxon>
        <taxon>Acari</taxon>
        <taxon>Acariformes</taxon>
        <taxon>Sarcoptiformes</taxon>
        <taxon>Astigmata</taxon>
        <taxon>Glycyphagoidea</taxon>
        <taxon>Echimyopodidae</taxon>
        <taxon>Blomia</taxon>
    </lineage>
</organism>
<reference evidence="3" key="1">
    <citation type="submission" date="2022-12" db="EMBL/GenBank/DDBJ databases">
        <title>Genome assemblies of Blomia tropicalis.</title>
        <authorList>
            <person name="Cui Y."/>
        </authorList>
    </citation>
    <scope>NUCLEOTIDE SEQUENCE</scope>
    <source>
        <tissue evidence="3">Adult mites</tissue>
    </source>
</reference>
<dbReference type="InterPro" id="IPR012338">
    <property type="entry name" value="Beta-lactam/transpept-like"/>
</dbReference>
<dbReference type="SUPFAM" id="SSF56601">
    <property type="entry name" value="beta-lactamase/transpeptidase-like"/>
    <property type="match status" value="1"/>
</dbReference>
<accession>A0A9Q0MC28</accession>